<name>A0A8J6T8S7_9BACT</name>
<reference evidence="1 2" key="1">
    <citation type="submission" date="2020-08" db="EMBL/GenBank/DDBJ databases">
        <title>Bridging the membrane lipid divide: bacteria of the FCB group superphylum have the potential to synthesize archaeal ether lipids.</title>
        <authorList>
            <person name="Villanueva L."/>
            <person name="Von Meijenfeldt F.A.B."/>
            <person name="Westbye A.B."/>
            <person name="Yadav S."/>
            <person name="Hopmans E.C."/>
            <person name="Dutilh B.E."/>
            <person name="Sinninghe Damste J.S."/>
        </authorList>
    </citation>
    <scope>NUCLEOTIDE SEQUENCE [LARGE SCALE GENOMIC DNA]</scope>
    <source>
        <strain evidence="1">NIOZ-UU81</strain>
    </source>
</reference>
<gene>
    <name evidence="1" type="ORF">H8E79_01125</name>
</gene>
<dbReference type="AlphaFoldDB" id="A0A8J6T8S7"/>
<organism evidence="1 2">
    <name type="scientific">Candidatus Desulfatifera sulfidica</name>
    <dbReference type="NCBI Taxonomy" id="2841691"/>
    <lineage>
        <taxon>Bacteria</taxon>
        <taxon>Pseudomonadati</taxon>
        <taxon>Thermodesulfobacteriota</taxon>
        <taxon>Desulfobulbia</taxon>
        <taxon>Desulfobulbales</taxon>
        <taxon>Desulfobulbaceae</taxon>
        <taxon>Candidatus Desulfatifera</taxon>
    </lineage>
</organism>
<comment type="caution">
    <text evidence="1">The sequence shown here is derived from an EMBL/GenBank/DDBJ whole genome shotgun (WGS) entry which is preliminary data.</text>
</comment>
<sequence>MKKNIFVIGLDDFHLAQLQELKRSSEYRFHPFLSYEEVKRVERFPVLELLHYAEQLLVEFDDNVDAVIGFWDFPVSTVLPLIQRQFGLTGPSLISVLKCEHKYWSRLVQKEVISELIPPFEQINPFQDNVIPQCSLNYPFWLKPVKSVLSHLGFLIHDRNEFEKSLELIKENIGRYAEPFNVILGKAQLPESISQVDGYYCIAEGLISQGRQCTY</sequence>
<accession>A0A8J6T8S7</accession>
<evidence type="ECO:0000313" key="2">
    <source>
        <dbReference type="Proteomes" id="UP000599024"/>
    </source>
</evidence>
<dbReference type="Proteomes" id="UP000599024">
    <property type="component" value="Unassembled WGS sequence"/>
</dbReference>
<protein>
    <submittedName>
        <fullName evidence="1">Uncharacterized protein</fullName>
    </submittedName>
</protein>
<dbReference type="EMBL" id="JACNLK010000013">
    <property type="protein sequence ID" value="MBC8207756.1"/>
    <property type="molecule type" value="Genomic_DNA"/>
</dbReference>
<proteinExistence type="predicted"/>
<evidence type="ECO:0000313" key="1">
    <source>
        <dbReference type="EMBL" id="MBC8207756.1"/>
    </source>
</evidence>